<comment type="caution">
    <text evidence="2">The sequence shown here is derived from an EMBL/GenBank/DDBJ whole genome shotgun (WGS) entry which is preliminary data.</text>
</comment>
<dbReference type="KEGG" id="hja:BST95_18035"/>
<sequence length="66" mass="7038">MEVEIQEHGRSLLYAACIGLGLLFAYQDGSDLYGLIVGAMVGVGLVVALLSVQILVQLNKNSETDE</sequence>
<keyword evidence="1" id="KW-0472">Membrane</keyword>
<keyword evidence="1" id="KW-0812">Transmembrane</keyword>
<evidence type="ECO:0000313" key="2">
    <source>
        <dbReference type="EMBL" id="PLW87061.1"/>
    </source>
</evidence>
<dbReference type="AlphaFoldDB" id="A0AAP8SP14"/>
<gene>
    <name evidence="2" type="ORF">C0029_00190</name>
</gene>
<accession>A0AAP8SP14</accession>
<name>A0AAP8SP14_9GAMM</name>
<evidence type="ECO:0000256" key="1">
    <source>
        <dbReference type="SAM" id="Phobius"/>
    </source>
</evidence>
<reference evidence="2 3" key="1">
    <citation type="submission" date="2018-01" db="EMBL/GenBank/DDBJ databases">
        <title>The draft genome sequence of Halioglobus japonicus S1-36.</title>
        <authorList>
            <person name="Du Z.-J."/>
            <person name="Shi M.-J."/>
        </authorList>
    </citation>
    <scope>NUCLEOTIDE SEQUENCE [LARGE SCALE GENOMIC DNA]</scope>
    <source>
        <strain evidence="2 3">S1-36</strain>
    </source>
</reference>
<protein>
    <submittedName>
        <fullName evidence="2">Uncharacterized protein</fullName>
    </submittedName>
</protein>
<organism evidence="2 3">
    <name type="scientific">Halioglobus japonicus</name>
    <dbReference type="NCBI Taxonomy" id="930805"/>
    <lineage>
        <taxon>Bacteria</taxon>
        <taxon>Pseudomonadati</taxon>
        <taxon>Pseudomonadota</taxon>
        <taxon>Gammaproteobacteria</taxon>
        <taxon>Cellvibrionales</taxon>
        <taxon>Halieaceae</taxon>
        <taxon>Halioglobus</taxon>
    </lineage>
</organism>
<proteinExistence type="predicted"/>
<keyword evidence="1" id="KW-1133">Transmembrane helix</keyword>
<dbReference type="Proteomes" id="UP000235162">
    <property type="component" value="Unassembled WGS sequence"/>
</dbReference>
<feature type="transmembrane region" description="Helical" evidence="1">
    <location>
        <begin position="33"/>
        <end position="56"/>
    </location>
</feature>
<keyword evidence="3" id="KW-1185">Reference proteome</keyword>
<feature type="transmembrane region" description="Helical" evidence="1">
    <location>
        <begin position="12"/>
        <end position="27"/>
    </location>
</feature>
<dbReference type="EMBL" id="PKUR01000001">
    <property type="protein sequence ID" value="PLW87061.1"/>
    <property type="molecule type" value="Genomic_DNA"/>
</dbReference>
<evidence type="ECO:0000313" key="3">
    <source>
        <dbReference type="Proteomes" id="UP000235162"/>
    </source>
</evidence>